<dbReference type="EMBL" id="VUJV01000009">
    <property type="protein sequence ID" value="KAA1415404.1"/>
    <property type="molecule type" value="Genomic_DNA"/>
</dbReference>
<feature type="transmembrane region" description="Helical" evidence="2">
    <location>
        <begin position="35"/>
        <end position="56"/>
    </location>
</feature>
<keyword evidence="4" id="KW-1185">Reference proteome</keyword>
<reference evidence="3 4" key="1">
    <citation type="submission" date="2019-09" db="EMBL/GenBank/DDBJ databases">
        <title>Nocardioides panacisoli sp. nov., isolated from the soil of a ginseng field.</title>
        <authorList>
            <person name="Cho C."/>
        </authorList>
    </citation>
    <scope>NUCLEOTIDE SEQUENCE [LARGE SCALE GENOMIC DNA]</scope>
    <source>
        <strain evidence="3 4">BN130099</strain>
    </source>
</reference>
<keyword evidence="2" id="KW-0812">Transmembrane</keyword>
<evidence type="ECO:0000256" key="1">
    <source>
        <dbReference type="SAM" id="MobiDB-lite"/>
    </source>
</evidence>
<keyword evidence="2" id="KW-1133">Transmembrane helix</keyword>
<reference evidence="3 4" key="2">
    <citation type="submission" date="2019-09" db="EMBL/GenBank/DDBJ databases">
        <authorList>
            <person name="Jin C."/>
        </authorList>
    </citation>
    <scope>NUCLEOTIDE SEQUENCE [LARGE SCALE GENOMIC DNA]</scope>
    <source>
        <strain evidence="3 4">BN130099</strain>
    </source>
</reference>
<keyword evidence="2" id="KW-0472">Membrane</keyword>
<name>A0A5B1L4H9_9ACTN</name>
<evidence type="ECO:0000313" key="3">
    <source>
        <dbReference type="EMBL" id="KAA1415404.1"/>
    </source>
</evidence>
<feature type="region of interest" description="Disordered" evidence="1">
    <location>
        <begin position="1"/>
        <end position="25"/>
    </location>
</feature>
<comment type="caution">
    <text evidence="3">The sequence shown here is derived from an EMBL/GenBank/DDBJ whole genome shotgun (WGS) entry which is preliminary data.</text>
</comment>
<feature type="region of interest" description="Disordered" evidence="1">
    <location>
        <begin position="59"/>
        <end position="100"/>
    </location>
</feature>
<accession>A0A5B1L4H9</accession>
<feature type="compositionally biased region" description="Basic and acidic residues" evidence="1">
    <location>
        <begin position="74"/>
        <end position="91"/>
    </location>
</feature>
<evidence type="ECO:0000313" key="4">
    <source>
        <dbReference type="Proteomes" id="UP000325003"/>
    </source>
</evidence>
<proteinExistence type="predicted"/>
<evidence type="ECO:0000256" key="2">
    <source>
        <dbReference type="SAM" id="Phobius"/>
    </source>
</evidence>
<organism evidence="3 4">
    <name type="scientific">Nocardioides humilatus</name>
    <dbReference type="NCBI Taxonomy" id="2607660"/>
    <lineage>
        <taxon>Bacteria</taxon>
        <taxon>Bacillati</taxon>
        <taxon>Actinomycetota</taxon>
        <taxon>Actinomycetes</taxon>
        <taxon>Propionibacteriales</taxon>
        <taxon>Nocardioidaceae</taxon>
        <taxon>Nocardioides</taxon>
    </lineage>
</organism>
<protein>
    <submittedName>
        <fullName evidence="3">Uncharacterized protein</fullName>
    </submittedName>
</protein>
<gene>
    <name evidence="3" type="ORF">F0U44_20635</name>
</gene>
<sequence>MGLAAERFVSGPEPTPATGSEASIHPFVRTRRHRVVALLGAAAAVAVLGLGVGALVNSGSEGMDDSAATGTSVERGEDAAAADDKGLRPETADGDELNGEFADAPWEKRVPAERAYVVRSQHLTHDLARIQAEFLPSPATARYGKTLIHAPVGFTCADAPWNRGVLVAVRYDGAPAYVKFRQPMGASQVVEVLQCGTAEVLRSTTLPTNG</sequence>
<dbReference type="Proteomes" id="UP000325003">
    <property type="component" value="Unassembled WGS sequence"/>
</dbReference>
<dbReference type="AlphaFoldDB" id="A0A5B1L4H9"/>